<dbReference type="CDD" id="cd05233">
    <property type="entry name" value="SDR_c"/>
    <property type="match status" value="1"/>
</dbReference>
<feature type="region of interest" description="Disordered" evidence="3">
    <location>
        <begin position="1"/>
        <end position="36"/>
    </location>
</feature>
<evidence type="ECO:0000256" key="1">
    <source>
        <dbReference type="ARBA" id="ARBA00006484"/>
    </source>
</evidence>
<evidence type="ECO:0000256" key="3">
    <source>
        <dbReference type="SAM" id="MobiDB-lite"/>
    </source>
</evidence>
<dbReference type="Proteomes" id="UP000235371">
    <property type="component" value="Unassembled WGS sequence"/>
</dbReference>
<dbReference type="PANTHER" id="PTHR43115:SF4">
    <property type="entry name" value="DEHYDROGENASE_REDUCTASE SDR FAMILY MEMBER 11"/>
    <property type="match status" value="1"/>
</dbReference>
<keyword evidence="2" id="KW-0560">Oxidoreductase</keyword>
<dbReference type="PANTHER" id="PTHR43115">
    <property type="entry name" value="DEHYDROGENASE/REDUCTASE SDR FAMILY MEMBER 11"/>
    <property type="match status" value="1"/>
</dbReference>
<protein>
    <submittedName>
        <fullName evidence="4">NAD(P)-binding protein</fullName>
    </submittedName>
</protein>
<evidence type="ECO:0000313" key="5">
    <source>
        <dbReference type="Proteomes" id="UP000235371"/>
    </source>
</evidence>
<gene>
    <name evidence="4" type="ORF">K444DRAFT_652489</name>
</gene>
<dbReference type="SUPFAM" id="SSF51735">
    <property type="entry name" value="NAD(P)-binding Rossmann-fold domains"/>
    <property type="match status" value="1"/>
</dbReference>
<organism evidence="4 5">
    <name type="scientific">Hyaloscypha bicolor E</name>
    <dbReference type="NCBI Taxonomy" id="1095630"/>
    <lineage>
        <taxon>Eukaryota</taxon>
        <taxon>Fungi</taxon>
        <taxon>Dikarya</taxon>
        <taxon>Ascomycota</taxon>
        <taxon>Pezizomycotina</taxon>
        <taxon>Leotiomycetes</taxon>
        <taxon>Helotiales</taxon>
        <taxon>Hyaloscyphaceae</taxon>
        <taxon>Hyaloscypha</taxon>
        <taxon>Hyaloscypha bicolor</taxon>
    </lineage>
</organism>
<dbReference type="RefSeq" id="XP_024737939.1">
    <property type="nucleotide sequence ID" value="XM_024885800.1"/>
</dbReference>
<dbReference type="InParanoid" id="A0A2J6TDC1"/>
<dbReference type="EMBL" id="KZ613787">
    <property type="protein sequence ID" value="PMD61035.1"/>
    <property type="molecule type" value="Genomic_DNA"/>
</dbReference>
<name>A0A2J6TDC1_9HELO</name>
<dbReference type="GeneID" id="36593877"/>
<dbReference type="AlphaFoldDB" id="A0A2J6TDC1"/>
<dbReference type="Gene3D" id="3.40.50.720">
    <property type="entry name" value="NAD(P)-binding Rossmann-like Domain"/>
    <property type="match status" value="1"/>
</dbReference>
<comment type="similarity">
    <text evidence="1">Belongs to the short-chain dehydrogenases/reductases (SDR) family.</text>
</comment>
<dbReference type="PRINTS" id="PR00081">
    <property type="entry name" value="GDHRDH"/>
</dbReference>
<accession>A0A2J6TDC1</accession>
<reference evidence="4 5" key="1">
    <citation type="submission" date="2016-04" db="EMBL/GenBank/DDBJ databases">
        <title>A degradative enzymes factory behind the ericoid mycorrhizal symbiosis.</title>
        <authorList>
            <consortium name="DOE Joint Genome Institute"/>
            <person name="Martino E."/>
            <person name="Morin E."/>
            <person name="Grelet G."/>
            <person name="Kuo A."/>
            <person name="Kohler A."/>
            <person name="Daghino S."/>
            <person name="Barry K."/>
            <person name="Choi C."/>
            <person name="Cichocki N."/>
            <person name="Clum A."/>
            <person name="Copeland A."/>
            <person name="Hainaut M."/>
            <person name="Haridas S."/>
            <person name="Labutti K."/>
            <person name="Lindquist E."/>
            <person name="Lipzen A."/>
            <person name="Khouja H.-R."/>
            <person name="Murat C."/>
            <person name="Ohm R."/>
            <person name="Olson A."/>
            <person name="Spatafora J."/>
            <person name="Veneault-Fourrey C."/>
            <person name="Henrissat B."/>
            <person name="Grigoriev I."/>
            <person name="Martin F."/>
            <person name="Perotto S."/>
        </authorList>
    </citation>
    <scope>NUCLEOTIDE SEQUENCE [LARGE SCALE GENOMIC DNA]</scope>
    <source>
        <strain evidence="4 5">E</strain>
    </source>
</reference>
<evidence type="ECO:0000256" key="2">
    <source>
        <dbReference type="ARBA" id="ARBA00023002"/>
    </source>
</evidence>
<keyword evidence="5" id="KW-1185">Reference proteome</keyword>
<evidence type="ECO:0000313" key="4">
    <source>
        <dbReference type="EMBL" id="PMD61035.1"/>
    </source>
</evidence>
<dbReference type="GO" id="GO:0016491">
    <property type="term" value="F:oxidoreductase activity"/>
    <property type="evidence" value="ECO:0007669"/>
    <property type="project" value="UniProtKB-KW"/>
</dbReference>
<dbReference type="Pfam" id="PF00106">
    <property type="entry name" value="adh_short"/>
    <property type="match status" value="1"/>
</dbReference>
<dbReference type="InterPro" id="IPR036291">
    <property type="entry name" value="NAD(P)-bd_dom_sf"/>
</dbReference>
<dbReference type="STRING" id="1095630.A0A2J6TDC1"/>
<sequence length="285" mass="30715">MAQQVDPDQFTTPFMPTATKRRDPYPAIDPSKPSNSQKGKIIIITGASGGLEAAAARVWARAGATGIVIAARRIDALEKIATELNKISPSSKVLPVKADITSEEQVKSLFASVQTTFGRPADVLINNAGYLKDDQLIGETAPNEWWTGIEINLKAQPEPKKPTGTIITVSSGRAGITAEGGSAYNISKIAEQKLNEHLQLEYPTLRVFTTMPGISPTEMATPYWLQFAHDHEDLTGMLALYLAQPRADFLKGSMVGVNWDIVAGKVFQTSWLPILPFNGGKGLGA</sequence>
<dbReference type="OrthoDB" id="1933717at2759"/>
<dbReference type="InterPro" id="IPR002347">
    <property type="entry name" value="SDR_fam"/>
</dbReference>
<proteinExistence type="inferred from homology"/>